<dbReference type="PANTHER" id="PTHR40036:SF1">
    <property type="entry name" value="MACROCIN O-METHYLTRANSFERASE"/>
    <property type="match status" value="1"/>
</dbReference>
<keyword evidence="1" id="KW-0808">Transferase</keyword>
<dbReference type="InterPro" id="IPR029063">
    <property type="entry name" value="SAM-dependent_MTases_sf"/>
</dbReference>
<reference evidence="1 2" key="1">
    <citation type="submission" date="2017-01" db="EMBL/GenBank/DDBJ databases">
        <title>First insights into the biology of 'candidatus Vampirococcus archaeovorus'.</title>
        <authorList>
            <person name="Kizina J."/>
            <person name="Jordan S."/>
            <person name="Stueber K."/>
            <person name="Reinhardt R."/>
            <person name="Harder J."/>
        </authorList>
    </citation>
    <scope>NUCLEOTIDE SEQUENCE [LARGE SCALE GENOMIC DNA]</scope>
    <source>
        <strain evidence="1 2">LiM</strain>
    </source>
</reference>
<proteinExistence type="predicted"/>
<dbReference type="AlphaFoldDB" id="A0A410P388"/>
<evidence type="ECO:0000313" key="2">
    <source>
        <dbReference type="Proteomes" id="UP000287243"/>
    </source>
</evidence>
<dbReference type="OrthoDB" id="149130at2"/>
<keyword evidence="2" id="KW-1185">Reference proteome</keyword>
<organism evidence="1 2">
    <name type="scientific">Velamenicoccus archaeovorus</name>
    <dbReference type="NCBI Taxonomy" id="1930593"/>
    <lineage>
        <taxon>Bacteria</taxon>
        <taxon>Pseudomonadati</taxon>
        <taxon>Candidatus Omnitrophota</taxon>
        <taxon>Candidatus Velamenicoccus</taxon>
    </lineage>
</organism>
<dbReference type="PANTHER" id="PTHR40036">
    <property type="entry name" value="MACROCIN O-METHYLTRANSFERASE"/>
    <property type="match status" value="1"/>
</dbReference>
<dbReference type="InterPro" id="IPR008884">
    <property type="entry name" value="TylF_MeTrfase"/>
</dbReference>
<dbReference type="EMBL" id="CP019384">
    <property type="protein sequence ID" value="QAT16629.1"/>
    <property type="molecule type" value="Genomic_DNA"/>
</dbReference>
<evidence type="ECO:0000313" key="1">
    <source>
        <dbReference type="EMBL" id="QAT16629.1"/>
    </source>
</evidence>
<accession>A0A410P388</accession>
<dbReference type="GO" id="GO:0016740">
    <property type="term" value="F:transferase activity"/>
    <property type="evidence" value="ECO:0007669"/>
    <property type="project" value="UniProtKB-KW"/>
</dbReference>
<dbReference type="Pfam" id="PF13578">
    <property type="entry name" value="Methyltransf_24"/>
    <property type="match status" value="1"/>
</dbReference>
<dbReference type="RefSeq" id="WP_128699264.1">
    <property type="nucleotide sequence ID" value="NZ_CP019384.1"/>
</dbReference>
<dbReference type="Proteomes" id="UP000287243">
    <property type="component" value="Chromosome"/>
</dbReference>
<dbReference type="Gene3D" id="3.40.50.150">
    <property type="entry name" value="Vaccinia Virus protein VP39"/>
    <property type="match status" value="1"/>
</dbReference>
<protein>
    <submittedName>
        <fullName evidence="1">Crotonobetainyl-CoA--carnitine CoA-transferase</fullName>
    </submittedName>
</protein>
<name>A0A410P388_VELA1</name>
<gene>
    <name evidence="1" type="ORF">BU251_02215</name>
</gene>
<dbReference type="KEGG" id="vai:BU251_02215"/>
<sequence length="252" mass="28367">MKTKKHDAIVLSSGLEKNAQACLGQLLKHAPLPPEEILDNLGVYLTSKTLSRLLFFYEIYRKVVGMHGVIVEFGVRWGQTLSLLSALRGIFEPFNRHRKIIGFDTFEGFRGVSPKDGGRIKCRDGSFSVPKEYEKYLAEVLGIQETLNPMSHIRRFELVKGDAVKAAPAYFKKHPETMIALAIFDFDIYAPTKAALKAIKPYLSKGSILVFDELCDDIFPGETLALKEVLGLNNVKVQRMPMTSRISYIEIK</sequence>